<protein>
    <submittedName>
        <fullName evidence="2">Uncharacterized protein</fullName>
    </submittedName>
</protein>
<sequence>MVLIAPTAPVAAPARTALPYGLGSVLGWRSGDRFMTGVNWVSITCDPAGGRGGPHCDPEDVVGLPKDFTGERSSGEALPFIVYGHDQCNAVANSPAEAQEFATAHLLAREEARAEQALWTGDLGNVPNFSGANGYPAPIDLGAFGAVEALGAVEQGIAEQYGSLGVIHMSRNTATLLSKYLEKRGGRLYTRGLDTPVVAGTGYPDGQIVGTGALLGYRGDVITSSDRPGDLLDRGQNVMYAVAEREYVIGFDPCPVVSATITPGGDNVPGPAGASAYEIAVENGFEGTEQEWLASLVGPAGDDGAAATIAVGTVTTGAPGSAVTVANSGTANAAVLDFSIPRGDEGDPGDPGDPGAPGVVQSIVQGTGVTVDATDPANPIVSVP</sequence>
<evidence type="ECO:0000313" key="2">
    <source>
        <dbReference type="EMBL" id="QGJ95249.1"/>
    </source>
</evidence>
<dbReference type="GeneID" id="80005640"/>
<keyword evidence="3" id="KW-1185">Reference proteome</keyword>
<evidence type="ECO:0000313" key="3">
    <source>
        <dbReference type="Proteomes" id="UP000422411"/>
    </source>
</evidence>
<evidence type="ECO:0000256" key="1">
    <source>
        <dbReference type="SAM" id="MobiDB-lite"/>
    </source>
</evidence>
<gene>
    <name evidence="2" type="primary">29</name>
    <name evidence="2" type="ORF">PBI_JAYDEN_29</name>
</gene>
<dbReference type="RefSeq" id="YP_010751965.1">
    <property type="nucleotide sequence ID" value="NC_073375.1"/>
</dbReference>
<organism evidence="2 3">
    <name type="scientific">Microbacterium phage Jayden</name>
    <dbReference type="NCBI Taxonomy" id="2656550"/>
    <lineage>
        <taxon>Viruses</taxon>
        <taxon>Duplodnaviria</taxon>
        <taxon>Heunggongvirae</taxon>
        <taxon>Uroviricota</taxon>
        <taxon>Caudoviricetes</taxon>
        <taxon>Hodgkinviridae</taxon>
        <taxon>Metamorphoovirus</taxon>
        <taxon>Metamorphoovirus jayden</taxon>
    </lineage>
</organism>
<dbReference type="KEGG" id="vg:80005640"/>
<dbReference type="Proteomes" id="UP000422411">
    <property type="component" value="Segment"/>
</dbReference>
<accession>A0A649VTJ4</accession>
<proteinExistence type="predicted"/>
<dbReference type="EMBL" id="MN586042">
    <property type="protein sequence ID" value="QGJ95249.1"/>
    <property type="molecule type" value="Genomic_DNA"/>
</dbReference>
<name>A0A649VTJ4_9CAUD</name>
<feature type="region of interest" description="Disordered" evidence="1">
    <location>
        <begin position="340"/>
        <end position="360"/>
    </location>
</feature>
<reference evidence="2 3" key="1">
    <citation type="submission" date="2019-10" db="EMBL/GenBank/DDBJ databases">
        <authorList>
            <person name="Zack K.M."/>
            <person name="Garlena R.A."/>
            <person name="Russell D.A."/>
            <person name="Pope W.H."/>
            <person name="Jacobs-Sera D."/>
            <person name="Hatfull G.F."/>
        </authorList>
    </citation>
    <scope>NUCLEOTIDE SEQUENCE [LARGE SCALE GENOMIC DNA]</scope>
</reference>